<evidence type="ECO:0000313" key="4">
    <source>
        <dbReference type="EMBL" id="GAA4866957.1"/>
    </source>
</evidence>
<evidence type="ECO:0008006" key="6">
    <source>
        <dbReference type="Google" id="ProtNLM"/>
    </source>
</evidence>
<feature type="compositionally biased region" description="Acidic residues" evidence="2">
    <location>
        <begin position="136"/>
        <end position="151"/>
    </location>
</feature>
<feature type="transmembrane region" description="Helical" evidence="3">
    <location>
        <begin position="60"/>
        <end position="79"/>
    </location>
</feature>
<dbReference type="RefSeq" id="WP_274230000.1">
    <property type="nucleotide sequence ID" value="NZ_BAABHQ010000002.1"/>
</dbReference>
<dbReference type="NCBIfam" id="TIGR01300">
    <property type="entry name" value="CPA3_mnhG_phaG"/>
    <property type="match status" value="1"/>
</dbReference>
<feature type="transmembrane region" description="Helical" evidence="3">
    <location>
        <begin position="85"/>
        <end position="107"/>
    </location>
</feature>
<gene>
    <name evidence="4" type="ORF">GCM10023203_14360</name>
</gene>
<keyword evidence="5" id="KW-1185">Reference proteome</keyword>
<sequence>MSAPVPFPMAPPVSPPSESGLEVALDAVGTVAIVLGVLLTLVASVGLLSLPDVLSRMHAATKPQVVGLLLVVLGGALHLRTSVDVWMLVLVGAFQLVTAPVTAHVVGRLAHRGDGVRRDLLHVDELADRPDTTDPGPDEPEADEPEPEEPEPATRGRGRDGGGGGVGAGGGGPDGDGTAGRRGRDGAP</sequence>
<evidence type="ECO:0000256" key="3">
    <source>
        <dbReference type="SAM" id="Phobius"/>
    </source>
</evidence>
<comment type="similarity">
    <text evidence="1">Belongs to the CPA3 antiporters (TC 2.A.63) subunit G family.</text>
</comment>
<dbReference type="EMBL" id="BAABHQ010000002">
    <property type="protein sequence ID" value="GAA4866957.1"/>
    <property type="molecule type" value="Genomic_DNA"/>
</dbReference>
<feature type="compositionally biased region" description="Basic and acidic residues" evidence="2">
    <location>
        <begin position="120"/>
        <end position="132"/>
    </location>
</feature>
<comment type="caution">
    <text evidence="4">The sequence shown here is derived from an EMBL/GenBank/DDBJ whole genome shotgun (WGS) entry which is preliminary data.</text>
</comment>
<dbReference type="InterPro" id="IPR005133">
    <property type="entry name" value="PhaG_MnhG_YufB"/>
</dbReference>
<organism evidence="4 5">
    <name type="scientific">Actinomycetospora straminea</name>
    <dbReference type="NCBI Taxonomy" id="663607"/>
    <lineage>
        <taxon>Bacteria</taxon>
        <taxon>Bacillati</taxon>
        <taxon>Actinomycetota</taxon>
        <taxon>Actinomycetes</taxon>
        <taxon>Pseudonocardiales</taxon>
        <taxon>Pseudonocardiaceae</taxon>
        <taxon>Actinomycetospora</taxon>
    </lineage>
</organism>
<keyword evidence="3" id="KW-1133">Transmembrane helix</keyword>
<protein>
    <recommendedName>
        <fullName evidence="6">Multisubunit sodium/proton antiporter MrpG subunit</fullName>
    </recommendedName>
</protein>
<dbReference type="Pfam" id="PF03334">
    <property type="entry name" value="PhaG_MnhG_YufB"/>
    <property type="match status" value="1"/>
</dbReference>
<evidence type="ECO:0000256" key="1">
    <source>
        <dbReference type="ARBA" id="ARBA00008404"/>
    </source>
</evidence>
<feature type="transmembrane region" description="Helical" evidence="3">
    <location>
        <begin position="27"/>
        <end position="48"/>
    </location>
</feature>
<keyword evidence="3" id="KW-0472">Membrane</keyword>
<name>A0ABP9E5D0_9PSEU</name>
<evidence type="ECO:0000313" key="5">
    <source>
        <dbReference type="Proteomes" id="UP001500457"/>
    </source>
</evidence>
<feature type="compositionally biased region" description="Gly residues" evidence="2">
    <location>
        <begin position="161"/>
        <end position="180"/>
    </location>
</feature>
<proteinExistence type="inferred from homology"/>
<keyword evidence="3" id="KW-0812">Transmembrane</keyword>
<dbReference type="Proteomes" id="UP001500457">
    <property type="component" value="Unassembled WGS sequence"/>
</dbReference>
<evidence type="ECO:0000256" key="2">
    <source>
        <dbReference type="SAM" id="MobiDB-lite"/>
    </source>
</evidence>
<feature type="region of interest" description="Disordered" evidence="2">
    <location>
        <begin position="120"/>
        <end position="188"/>
    </location>
</feature>
<accession>A0ABP9E5D0</accession>
<dbReference type="NCBIfam" id="NF009314">
    <property type="entry name" value="PRK12674.1-2"/>
    <property type="match status" value="1"/>
</dbReference>
<dbReference type="PANTHER" id="PTHR34703:SF1">
    <property type="entry name" value="ANTIPORTER SUBUNIT MNHG2-RELATED"/>
    <property type="match status" value="1"/>
</dbReference>
<dbReference type="PANTHER" id="PTHR34703">
    <property type="entry name" value="ANTIPORTER SUBUNIT MNHG2-RELATED"/>
    <property type="match status" value="1"/>
</dbReference>
<reference evidence="5" key="1">
    <citation type="journal article" date="2019" name="Int. J. Syst. Evol. Microbiol.">
        <title>The Global Catalogue of Microorganisms (GCM) 10K type strain sequencing project: providing services to taxonomists for standard genome sequencing and annotation.</title>
        <authorList>
            <consortium name="The Broad Institute Genomics Platform"/>
            <consortium name="The Broad Institute Genome Sequencing Center for Infectious Disease"/>
            <person name="Wu L."/>
            <person name="Ma J."/>
        </authorList>
    </citation>
    <scope>NUCLEOTIDE SEQUENCE [LARGE SCALE GENOMIC DNA]</scope>
    <source>
        <strain evidence="5">JCM 17983</strain>
    </source>
</reference>